<reference evidence="1 2" key="1">
    <citation type="submission" date="2019-05" db="EMBL/GenBank/DDBJ databases">
        <title>Another draft genome of Portunus trituberculatus and its Hox gene families provides insights of decapod evolution.</title>
        <authorList>
            <person name="Jeong J.-H."/>
            <person name="Song I."/>
            <person name="Kim S."/>
            <person name="Choi T."/>
            <person name="Kim D."/>
            <person name="Ryu S."/>
            <person name="Kim W."/>
        </authorList>
    </citation>
    <scope>NUCLEOTIDE SEQUENCE [LARGE SCALE GENOMIC DNA]</scope>
    <source>
        <tissue evidence="1">Muscle</tissue>
    </source>
</reference>
<dbReference type="AlphaFoldDB" id="A0A5B7EQJ7"/>
<keyword evidence="2" id="KW-1185">Reference proteome</keyword>
<sequence>MWFVDGGSPVCPNGKAPQTSCPRVPAWNLAEGKITEVSERSSSLSSSAPETRLPASLSHLMVSSPGLSVDSVARRMVRRALLEEAPLSSHTPSDISGPPRRGLETVGREIQRLVFVRGLLWGLQQRRQRAEEAPRLQELEAVPRTFLGFILVRVSEVGGHWLSYPLN</sequence>
<protein>
    <submittedName>
        <fullName evidence="1">Uncharacterized protein</fullName>
    </submittedName>
</protein>
<evidence type="ECO:0000313" key="1">
    <source>
        <dbReference type="EMBL" id="MPC35655.1"/>
    </source>
</evidence>
<gene>
    <name evidence="1" type="ORF">E2C01_029082</name>
</gene>
<proteinExistence type="predicted"/>
<evidence type="ECO:0000313" key="2">
    <source>
        <dbReference type="Proteomes" id="UP000324222"/>
    </source>
</evidence>
<accession>A0A5B7EQJ7</accession>
<organism evidence="1 2">
    <name type="scientific">Portunus trituberculatus</name>
    <name type="common">Swimming crab</name>
    <name type="synonym">Neptunus trituberculatus</name>
    <dbReference type="NCBI Taxonomy" id="210409"/>
    <lineage>
        <taxon>Eukaryota</taxon>
        <taxon>Metazoa</taxon>
        <taxon>Ecdysozoa</taxon>
        <taxon>Arthropoda</taxon>
        <taxon>Crustacea</taxon>
        <taxon>Multicrustacea</taxon>
        <taxon>Malacostraca</taxon>
        <taxon>Eumalacostraca</taxon>
        <taxon>Eucarida</taxon>
        <taxon>Decapoda</taxon>
        <taxon>Pleocyemata</taxon>
        <taxon>Brachyura</taxon>
        <taxon>Eubrachyura</taxon>
        <taxon>Portunoidea</taxon>
        <taxon>Portunidae</taxon>
        <taxon>Portuninae</taxon>
        <taxon>Portunus</taxon>
    </lineage>
</organism>
<dbReference type="Proteomes" id="UP000324222">
    <property type="component" value="Unassembled WGS sequence"/>
</dbReference>
<dbReference type="EMBL" id="VSRR010003319">
    <property type="protein sequence ID" value="MPC35655.1"/>
    <property type="molecule type" value="Genomic_DNA"/>
</dbReference>
<comment type="caution">
    <text evidence="1">The sequence shown here is derived from an EMBL/GenBank/DDBJ whole genome shotgun (WGS) entry which is preliminary data.</text>
</comment>
<name>A0A5B7EQJ7_PORTR</name>